<name>A0A0N8K1M0_SCLFO</name>
<gene>
    <name evidence="15" type="ORF">Z043_105447</name>
</gene>
<feature type="region of interest" description="Disordered" evidence="14">
    <location>
        <begin position="62"/>
        <end position="90"/>
    </location>
</feature>
<accession>A0A0N8K1M0</accession>
<keyword evidence="3 13" id="KW-0813">Transport</keyword>
<evidence type="ECO:0000256" key="1">
    <source>
        <dbReference type="ARBA" id="ARBA00004651"/>
    </source>
</evidence>
<keyword evidence="6 13" id="KW-1133">Transmembrane helix</keyword>
<evidence type="ECO:0000256" key="12">
    <source>
        <dbReference type="ARBA" id="ARBA00023303"/>
    </source>
</evidence>
<comment type="caution">
    <text evidence="13">Lacks conserved residue(s) required for the propagation of feature annotation.</text>
</comment>
<dbReference type="GO" id="GO:0034707">
    <property type="term" value="C:chloride channel complex"/>
    <property type="evidence" value="ECO:0007669"/>
    <property type="project" value="UniProtKB-UniRule"/>
</dbReference>
<keyword evidence="11 13" id="KW-0868">Chloride</keyword>
<evidence type="ECO:0000256" key="3">
    <source>
        <dbReference type="ARBA" id="ARBA00022448"/>
    </source>
</evidence>
<evidence type="ECO:0000256" key="8">
    <source>
        <dbReference type="ARBA" id="ARBA00023136"/>
    </source>
</evidence>
<keyword evidence="8 13" id="KW-0472">Membrane</keyword>
<dbReference type="Pfam" id="PF04906">
    <property type="entry name" value="Tweety"/>
    <property type="match status" value="1"/>
</dbReference>
<evidence type="ECO:0000256" key="4">
    <source>
        <dbReference type="ARBA" id="ARBA00022475"/>
    </source>
</evidence>
<keyword evidence="12 13" id="KW-0407">Ion channel</keyword>
<dbReference type="AlphaFoldDB" id="A0A0N8K1M0"/>
<evidence type="ECO:0000256" key="5">
    <source>
        <dbReference type="ARBA" id="ARBA00022692"/>
    </source>
</evidence>
<feature type="non-terminal residue" evidence="15">
    <location>
        <position position="127"/>
    </location>
</feature>
<evidence type="ECO:0000313" key="15">
    <source>
        <dbReference type="EMBL" id="KPP75313.1"/>
    </source>
</evidence>
<dbReference type="InterPro" id="IPR006990">
    <property type="entry name" value="Tweety"/>
</dbReference>
<keyword evidence="10" id="KW-0325">Glycoprotein</keyword>
<dbReference type="GO" id="GO:0072320">
    <property type="term" value="F:volume-sensitive chloride channel activity"/>
    <property type="evidence" value="ECO:0007669"/>
    <property type="project" value="TreeGrafter"/>
</dbReference>
<dbReference type="GO" id="GO:0005886">
    <property type="term" value="C:plasma membrane"/>
    <property type="evidence" value="ECO:0007669"/>
    <property type="project" value="UniProtKB-SubCell"/>
</dbReference>
<dbReference type="PANTHER" id="PTHR12424">
    <property type="entry name" value="TWEETY-RELATED"/>
    <property type="match status" value="1"/>
</dbReference>
<proteinExistence type="inferred from homology"/>
<protein>
    <recommendedName>
        <fullName evidence="13">Protein tweety homolog</fullName>
    </recommendedName>
</protein>
<dbReference type="GO" id="GO:0005229">
    <property type="term" value="F:intracellularly calcium-gated chloride channel activity"/>
    <property type="evidence" value="ECO:0007669"/>
    <property type="project" value="TreeGrafter"/>
</dbReference>
<keyword evidence="4" id="KW-1003">Cell membrane</keyword>
<comment type="caution">
    <text evidence="15">The sequence shown here is derived from an EMBL/GenBank/DDBJ whole genome shotgun (WGS) entry which is preliminary data.</text>
</comment>
<reference evidence="15 16" key="1">
    <citation type="submission" date="2015-08" db="EMBL/GenBank/DDBJ databases">
        <title>The genome of the Asian arowana (Scleropages formosus).</title>
        <authorList>
            <person name="Tan M.H."/>
            <person name="Gan H.M."/>
            <person name="Croft L.J."/>
            <person name="Austin C.M."/>
        </authorList>
    </citation>
    <scope>NUCLEOTIDE SEQUENCE [LARGE SCALE GENOMIC DNA]</scope>
    <source>
        <strain evidence="15">Aro1</strain>
    </source>
</reference>
<evidence type="ECO:0000256" key="11">
    <source>
        <dbReference type="ARBA" id="ARBA00023214"/>
    </source>
</evidence>
<evidence type="ECO:0000256" key="2">
    <source>
        <dbReference type="ARBA" id="ARBA00009849"/>
    </source>
</evidence>
<dbReference type="EMBL" id="JARO02001496">
    <property type="protein sequence ID" value="KPP75313.1"/>
    <property type="molecule type" value="Genomic_DNA"/>
</dbReference>
<keyword evidence="9 13" id="KW-0869">Chloride channel</keyword>
<keyword evidence="5 13" id="KW-0812">Transmembrane</keyword>
<keyword evidence="7 13" id="KW-0406">Ion transport</keyword>
<comment type="subcellular location">
    <subcellularLocation>
        <location evidence="1">Cell membrane</location>
        <topology evidence="1">Multi-pass membrane protein</topology>
    </subcellularLocation>
</comment>
<feature type="transmembrane region" description="Helical" evidence="13">
    <location>
        <begin position="37"/>
        <end position="58"/>
    </location>
</feature>
<evidence type="ECO:0000256" key="7">
    <source>
        <dbReference type="ARBA" id="ARBA00023065"/>
    </source>
</evidence>
<evidence type="ECO:0000256" key="13">
    <source>
        <dbReference type="RuleBase" id="RU361114"/>
    </source>
</evidence>
<evidence type="ECO:0000256" key="9">
    <source>
        <dbReference type="ARBA" id="ARBA00023173"/>
    </source>
</evidence>
<dbReference type="Proteomes" id="UP000034805">
    <property type="component" value="Unassembled WGS sequence"/>
</dbReference>
<sequence>MSCVVTPRFDRSGYGCCLPQDYVQALTGVCYDGVEGLIYLVLFSFVTALMFSSIVCSVPHTWQSKRNEEEEEEDGEAESAAHGGRQPHDNLYRVHMPSLYSCGSSYGSEASIPAAAHTVSNAPVTEY</sequence>
<comment type="similarity">
    <text evidence="2 13">Belongs to the tweety family.</text>
</comment>
<dbReference type="PANTHER" id="PTHR12424:SF4">
    <property type="entry name" value="PROTEIN TWEETY HOMOLOG 3"/>
    <property type="match status" value="1"/>
</dbReference>
<evidence type="ECO:0000256" key="14">
    <source>
        <dbReference type="SAM" id="MobiDB-lite"/>
    </source>
</evidence>
<evidence type="ECO:0000256" key="10">
    <source>
        <dbReference type="ARBA" id="ARBA00023180"/>
    </source>
</evidence>
<comment type="function">
    <text evidence="13">Probable chloride channel.</text>
</comment>
<evidence type="ECO:0000313" key="16">
    <source>
        <dbReference type="Proteomes" id="UP000034805"/>
    </source>
</evidence>
<organism evidence="15 16">
    <name type="scientific">Scleropages formosus</name>
    <name type="common">Asian bonytongue</name>
    <name type="synonym">Osteoglossum formosum</name>
    <dbReference type="NCBI Taxonomy" id="113540"/>
    <lineage>
        <taxon>Eukaryota</taxon>
        <taxon>Metazoa</taxon>
        <taxon>Chordata</taxon>
        <taxon>Craniata</taxon>
        <taxon>Vertebrata</taxon>
        <taxon>Euteleostomi</taxon>
        <taxon>Actinopterygii</taxon>
        <taxon>Neopterygii</taxon>
        <taxon>Teleostei</taxon>
        <taxon>Osteoglossocephala</taxon>
        <taxon>Osteoglossomorpha</taxon>
        <taxon>Osteoglossiformes</taxon>
        <taxon>Osteoglossidae</taxon>
        <taxon>Scleropages</taxon>
    </lineage>
</organism>
<evidence type="ECO:0000256" key="6">
    <source>
        <dbReference type="ARBA" id="ARBA00022989"/>
    </source>
</evidence>